<accession>A0A2P2QCD4</accession>
<evidence type="ECO:0000313" key="1">
    <source>
        <dbReference type="EMBL" id="MBX64613.1"/>
    </source>
</evidence>
<dbReference type="EMBL" id="GGEC01084129">
    <property type="protein sequence ID" value="MBX64613.1"/>
    <property type="molecule type" value="Transcribed_RNA"/>
</dbReference>
<name>A0A2P2QCD4_RHIMU</name>
<sequence length="12" mass="1269">MKRGVDCSTSVS</sequence>
<protein>
    <submittedName>
        <fullName evidence="1">Uncharacterized protein</fullName>
    </submittedName>
</protein>
<proteinExistence type="predicted"/>
<organism evidence="1">
    <name type="scientific">Rhizophora mucronata</name>
    <name type="common">Asiatic mangrove</name>
    <dbReference type="NCBI Taxonomy" id="61149"/>
    <lineage>
        <taxon>Eukaryota</taxon>
        <taxon>Viridiplantae</taxon>
        <taxon>Streptophyta</taxon>
        <taxon>Embryophyta</taxon>
        <taxon>Tracheophyta</taxon>
        <taxon>Spermatophyta</taxon>
        <taxon>Magnoliopsida</taxon>
        <taxon>eudicotyledons</taxon>
        <taxon>Gunneridae</taxon>
        <taxon>Pentapetalae</taxon>
        <taxon>rosids</taxon>
        <taxon>fabids</taxon>
        <taxon>Malpighiales</taxon>
        <taxon>Rhizophoraceae</taxon>
        <taxon>Rhizophora</taxon>
    </lineage>
</organism>
<reference evidence="1" key="1">
    <citation type="submission" date="2018-02" db="EMBL/GenBank/DDBJ databases">
        <title>Rhizophora mucronata_Transcriptome.</title>
        <authorList>
            <person name="Meera S.P."/>
            <person name="Sreeshan A."/>
            <person name="Augustine A."/>
        </authorList>
    </citation>
    <scope>NUCLEOTIDE SEQUENCE</scope>
    <source>
        <tissue evidence="1">Leaf</tissue>
    </source>
</reference>